<dbReference type="Pfam" id="PF00186">
    <property type="entry name" value="DHFR_1"/>
    <property type="match status" value="1"/>
</dbReference>
<dbReference type="InterPro" id="IPR012259">
    <property type="entry name" value="DHFR"/>
</dbReference>
<comment type="similarity">
    <text evidence="7">Belongs to the dihydrofolate reductase family.</text>
</comment>
<dbReference type="PANTHER" id="PTHR48069:SF3">
    <property type="entry name" value="DIHYDROFOLATE REDUCTASE"/>
    <property type="match status" value="1"/>
</dbReference>
<evidence type="ECO:0000256" key="4">
    <source>
        <dbReference type="ARBA" id="ARBA00022857"/>
    </source>
</evidence>
<evidence type="ECO:0000313" key="9">
    <source>
        <dbReference type="EMBL" id="LAB67410.1"/>
    </source>
</evidence>
<dbReference type="GO" id="GO:0046654">
    <property type="term" value="P:tetrahydrofolate biosynthetic process"/>
    <property type="evidence" value="ECO:0007669"/>
    <property type="project" value="UniProtKB-UniPathway"/>
</dbReference>
<evidence type="ECO:0000256" key="5">
    <source>
        <dbReference type="ARBA" id="ARBA00023002"/>
    </source>
</evidence>
<evidence type="ECO:0000256" key="2">
    <source>
        <dbReference type="ARBA" id="ARBA00012856"/>
    </source>
</evidence>
<keyword evidence="4" id="KW-0521">NADP</keyword>
<reference evidence="9" key="2">
    <citation type="journal article" date="2018" name="Biosci. Biotechnol. Biochem.">
        <title>Polysaccharide hydrolase of the hadal zone amphipods Hirondellea gigas.</title>
        <authorList>
            <person name="Kobayashi H."/>
            <person name="Nagahama T."/>
            <person name="Arai W."/>
            <person name="Sasagawa Y."/>
            <person name="Umeda M."/>
            <person name="Hayashi T."/>
            <person name="Nikaido I."/>
            <person name="Watanabe H."/>
            <person name="Oguri K."/>
            <person name="Kitazato H."/>
            <person name="Fujioka K."/>
            <person name="Kido Y."/>
            <person name="Takami H."/>
        </authorList>
    </citation>
    <scope>NUCLEOTIDE SEQUENCE</scope>
    <source>
        <tissue evidence="9">Whole body</tissue>
    </source>
</reference>
<reference evidence="10" key="1">
    <citation type="submission" date="2017-11" db="EMBL/GenBank/DDBJ databases">
        <title>The sensing device of the deep-sea amphipod.</title>
        <authorList>
            <person name="Kobayashi H."/>
            <person name="Nagahama T."/>
            <person name="Arai W."/>
            <person name="Sasagawa Y."/>
            <person name="Umeda M."/>
            <person name="Hayashi T."/>
            <person name="Nikaido I."/>
            <person name="Watanabe H."/>
            <person name="Oguri K."/>
            <person name="Kitazato H."/>
            <person name="Fujioka K."/>
            <person name="Kido Y."/>
            <person name="Takami H."/>
        </authorList>
    </citation>
    <scope>NUCLEOTIDE SEQUENCE</scope>
    <source>
        <tissue evidence="10">Whole body</tissue>
    </source>
</reference>
<evidence type="ECO:0000313" key="10">
    <source>
        <dbReference type="EMBL" id="LAC21119.1"/>
    </source>
</evidence>
<accession>A0A2P2I0L3</accession>
<protein>
    <recommendedName>
        <fullName evidence="2">dihydrofolate reductase</fullName>
        <ecNumber evidence="2">1.5.1.3</ecNumber>
    </recommendedName>
</protein>
<comment type="pathway">
    <text evidence="1">Cofactor biosynthesis; tetrahydrofolate biosynthesis; 5,6,7,8-tetrahydrofolate from 7,8-dihydrofolate: step 1/1.</text>
</comment>
<proteinExistence type="evidence at transcript level"/>
<dbReference type="EMBL" id="IACF01001724">
    <property type="protein sequence ID" value="LAB67410.1"/>
    <property type="molecule type" value="mRNA"/>
</dbReference>
<sequence>MSIRLNVIVACCEGGGIGINGELPWRLRKEMQHFSRLTRRVGTQEQQSAVVMGRKTWVSIPEKFRPLPHRLNYVLTTSKGSVFPGAEACNSLEDAIERYGHSAAGGTLWAIGGHSIYEAALKSPFLYRVYVTRVHASITCDTFLPPLPPGLTPVSDSDVSTEQQLEGDITYHYEVLQSSGDAASAAAAE</sequence>
<evidence type="ECO:0000256" key="6">
    <source>
        <dbReference type="ARBA" id="ARBA00048873"/>
    </source>
</evidence>
<organism evidence="9">
    <name type="scientific">Hirondellea gigas</name>
    <dbReference type="NCBI Taxonomy" id="1518452"/>
    <lineage>
        <taxon>Eukaryota</taxon>
        <taxon>Metazoa</taxon>
        <taxon>Ecdysozoa</taxon>
        <taxon>Arthropoda</taxon>
        <taxon>Crustacea</taxon>
        <taxon>Multicrustacea</taxon>
        <taxon>Malacostraca</taxon>
        <taxon>Eumalacostraca</taxon>
        <taxon>Peracarida</taxon>
        <taxon>Amphipoda</taxon>
        <taxon>Amphilochidea</taxon>
        <taxon>Lysianassida</taxon>
        <taxon>Lysianassidira</taxon>
        <taxon>Lysianassoidea</taxon>
        <taxon>Lysianassidae</taxon>
        <taxon>Hirondellea</taxon>
    </lineage>
</organism>
<dbReference type="GO" id="GO:0004146">
    <property type="term" value="F:dihydrofolate reductase activity"/>
    <property type="evidence" value="ECO:0007669"/>
    <property type="project" value="UniProtKB-EC"/>
</dbReference>
<dbReference type="InterPro" id="IPR001796">
    <property type="entry name" value="DHFR_dom"/>
</dbReference>
<dbReference type="UniPathway" id="UPA00077">
    <property type="reaction ID" value="UER00158"/>
</dbReference>
<dbReference type="PROSITE" id="PS51330">
    <property type="entry name" value="DHFR_2"/>
    <property type="match status" value="1"/>
</dbReference>
<dbReference type="GO" id="GO:0050661">
    <property type="term" value="F:NADP binding"/>
    <property type="evidence" value="ECO:0007669"/>
    <property type="project" value="InterPro"/>
</dbReference>
<dbReference type="GO" id="GO:0046655">
    <property type="term" value="P:folic acid metabolic process"/>
    <property type="evidence" value="ECO:0007669"/>
    <property type="project" value="TreeGrafter"/>
</dbReference>
<dbReference type="AlphaFoldDB" id="A0A2P2I0L3"/>
<dbReference type="PANTHER" id="PTHR48069">
    <property type="entry name" value="DIHYDROFOLATE REDUCTASE"/>
    <property type="match status" value="1"/>
</dbReference>
<name>A0A2P2I0L3_9CRUS</name>
<feature type="domain" description="DHFR" evidence="8">
    <location>
        <begin position="4"/>
        <end position="178"/>
    </location>
</feature>
<dbReference type="GO" id="GO:0006730">
    <property type="term" value="P:one-carbon metabolic process"/>
    <property type="evidence" value="ECO:0007669"/>
    <property type="project" value="UniProtKB-KW"/>
</dbReference>
<evidence type="ECO:0000256" key="7">
    <source>
        <dbReference type="RuleBase" id="RU004474"/>
    </source>
</evidence>
<dbReference type="Gene3D" id="3.40.430.10">
    <property type="entry name" value="Dihydrofolate Reductase, subunit A"/>
    <property type="match status" value="1"/>
</dbReference>
<dbReference type="InterPro" id="IPR024072">
    <property type="entry name" value="DHFR-like_dom_sf"/>
</dbReference>
<dbReference type="PROSITE" id="PS00075">
    <property type="entry name" value="DHFR_1"/>
    <property type="match status" value="1"/>
</dbReference>
<dbReference type="PRINTS" id="PR00070">
    <property type="entry name" value="DHFR"/>
</dbReference>
<dbReference type="EMBL" id="IACT01001797">
    <property type="protein sequence ID" value="LAC21119.1"/>
    <property type="molecule type" value="mRNA"/>
</dbReference>
<evidence type="ECO:0000259" key="8">
    <source>
        <dbReference type="PROSITE" id="PS51330"/>
    </source>
</evidence>
<comment type="catalytic activity">
    <reaction evidence="6">
        <text>(6S)-5,6,7,8-tetrahydrofolate + NADP(+) = 7,8-dihydrofolate + NADPH + H(+)</text>
        <dbReference type="Rhea" id="RHEA:15009"/>
        <dbReference type="ChEBI" id="CHEBI:15378"/>
        <dbReference type="ChEBI" id="CHEBI:57451"/>
        <dbReference type="ChEBI" id="CHEBI:57453"/>
        <dbReference type="ChEBI" id="CHEBI:57783"/>
        <dbReference type="ChEBI" id="CHEBI:58349"/>
        <dbReference type="EC" id="1.5.1.3"/>
    </reaction>
</comment>
<keyword evidence="3" id="KW-0554">One-carbon metabolism</keyword>
<evidence type="ECO:0000256" key="1">
    <source>
        <dbReference type="ARBA" id="ARBA00004903"/>
    </source>
</evidence>
<dbReference type="SUPFAM" id="SSF53597">
    <property type="entry name" value="Dihydrofolate reductase-like"/>
    <property type="match status" value="1"/>
</dbReference>
<dbReference type="GO" id="GO:0046452">
    <property type="term" value="P:dihydrofolate metabolic process"/>
    <property type="evidence" value="ECO:0007669"/>
    <property type="project" value="TreeGrafter"/>
</dbReference>
<dbReference type="EC" id="1.5.1.3" evidence="2"/>
<dbReference type="CDD" id="cd00209">
    <property type="entry name" value="DHFR"/>
    <property type="match status" value="1"/>
</dbReference>
<dbReference type="InterPro" id="IPR017925">
    <property type="entry name" value="DHFR_CS"/>
</dbReference>
<evidence type="ECO:0000256" key="3">
    <source>
        <dbReference type="ARBA" id="ARBA00022563"/>
    </source>
</evidence>
<dbReference type="GO" id="GO:0005739">
    <property type="term" value="C:mitochondrion"/>
    <property type="evidence" value="ECO:0007669"/>
    <property type="project" value="TreeGrafter"/>
</dbReference>
<keyword evidence="5" id="KW-0560">Oxidoreductase</keyword>